<proteinExistence type="predicted"/>
<sequence>MVAQYEIRDKVLEYIEMLAMSPVKSFYPTAVAKYVNTPVKDIFPHLIDLVKVTSVA</sequence>
<dbReference type="EMBL" id="CDGG01000001">
    <property type="protein sequence ID" value="CEI80908.1"/>
    <property type="molecule type" value="Genomic_DNA"/>
</dbReference>
<dbReference type="AlphaFoldDB" id="A0A0A1MCX3"/>
<name>A0A0A1MCX3_9BACI</name>
<protein>
    <submittedName>
        <fullName evidence="1">Uncharacterized protein</fullName>
    </submittedName>
</protein>
<evidence type="ECO:0000313" key="2">
    <source>
        <dbReference type="Proteomes" id="UP000040453"/>
    </source>
</evidence>
<gene>
    <name evidence="1" type="ORF">BN997_00721</name>
</gene>
<accession>A0A0A1MCX3</accession>
<reference evidence="1 2" key="1">
    <citation type="submission" date="2014-11" db="EMBL/GenBank/DDBJ databases">
        <authorList>
            <person name="Urmite Genomes Urmite Genomes"/>
        </authorList>
    </citation>
    <scope>NUCLEOTIDE SEQUENCE [LARGE SCALE GENOMIC DNA]</scope>
    <source>
        <strain evidence="1 2">Oc5</strain>
    </source>
</reference>
<evidence type="ECO:0000313" key="1">
    <source>
        <dbReference type="EMBL" id="CEI80908.1"/>
    </source>
</evidence>
<dbReference type="Proteomes" id="UP000040453">
    <property type="component" value="Unassembled WGS sequence"/>
</dbReference>
<dbReference type="RefSeq" id="WP_175296997.1">
    <property type="nucleotide sequence ID" value="NZ_CDGG01000001.1"/>
</dbReference>
<keyword evidence="2" id="KW-1185">Reference proteome</keyword>
<organism evidence="1 2">
    <name type="scientific">Oceanobacillus oncorhynchi</name>
    <dbReference type="NCBI Taxonomy" id="545501"/>
    <lineage>
        <taxon>Bacteria</taxon>
        <taxon>Bacillati</taxon>
        <taxon>Bacillota</taxon>
        <taxon>Bacilli</taxon>
        <taxon>Bacillales</taxon>
        <taxon>Bacillaceae</taxon>
        <taxon>Oceanobacillus</taxon>
    </lineage>
</organism>